<protein>
    <submittedName>
        <fullName evidence="6">Sigma-70 family RNA polymerase sigma factor</fullName>
    </submittedName>
</protein>
<dbReference type="InterPro" id="IPR007627">
    <property type="entry name" value="RNA_pol_sigma70_r2"/>
</dbReference>
<feature type="domain" description="RNA polymerase sigma-70 region 2" evidence="5">
    <location>
        <begin position="16"/>
        <end position="81"/>
    </location>
</feature>
<name>A0A851GS44_9BACT</name>
<sequence length="179" mass="20581">MADAPIKEDAFVKLLVSHQDLIHAFVVSLMPGSSETEDVVQEVNEILWSKRDSFELGTNFKAWSLTTARFHVMTHQRKRKRDRWVVFEEEVCEAIQEEALEANMAASNKKLTHLNECISLLQAKDQELIIHRYWKKSGLSKYAQASGRSEQAIRAALYRIRIALRKCVQKKSQQANHSA</sequence>
<evidence type="ECO:0000256" key="4">
    <source>
        <dbReference type="ARBA" id="ARBA00023163"/>
    </source>
</evidence>
<evidence type="ECO:0000256" key="2">
    <source>
        <dbReference type="ARBA" id="ARBA00023015"/>
    </source>
</evidence>
<dbReference type="InterPro" id="IPR039425">
    <property type="entry name" value="RNA_pol_sigma-70-like"/>
</dbReference>
<dbReference type="PANTHER" id="PTHR43133:SF51">
    <property type="entry name" value="RNA POLYMERASE SIGMA FACTOR"/>
    <property type="match status" value="1"/>
</dbReference>
<keyword evidence="2" id="KW-0805">Transcription regulation</keyword>
<dbReference type="PANTHER" id="PTHR43133">
    <property type="entry name" value="RNA POLYMERASE ECF-TYPE SIGMA FACTO"/>
    <property type="match status" value="1"/>
</dbReference>
<dbReference type="Pfam" id="PF04542">
    <property type="entry name" value="Sigma70_r2"/>
    <property type="match status" value="1"/>
</dbReference>
<comment type="caution">
    <text evidence="6">The sequence shown here is derived from an EMBL/GenBank/DDBJ whole genome shotgun (WGS) entry which is preliminary data.</text>
</comment>
<accession>A0A851GS44</accession>
<organism evidence="6 7">
    <name type="scientific">Oceaniferula marina</name>
    <dbReference type="NCBI Taxonomy" id="2748318"/>
    <lineage>
        <taxon>Bacteria</taxon>
        <taxon>Pseudomonadati</taxon>
        <taxon>Verrucomicrobiota</taxon>
        <taxon>Verrucomicrobiia</taxon>
        <taxon>Verrucomicrobiales</taxon>
        <taxon>Verrucomicrobiaceae</taxon>
        <taxon>Oceaniferula</taxon>
    </lineage>
</organism>
<dbReference type="InterPro" id="IPR036388">
    <property type="entry name" value="WH-like_DNA-bd_sf"/>
</dbReference>
<evidence type="ECO:0000259" key="5">
    <source>
        <dbReference type="Pfam" id="PF04542"/>
    </source>
</evidence>
<dbReference type="InterPro" id="IPR014331">
    <property type="entry name" value="RNA_pol_sigma70_ECF_RHOBA"/>
</dbReference>
<dbReference type="NCBIfam" id="TIGR02989">
    <property type="entry name" value="Sig-70_gvs1"/>
    <property type="match status" value="1"/>
</dbReference>
<dbReference type="GO" id="GO:0016987">
    <property type="term" value="F:sigma factor activity"/>
    <property type="evidence" value="ECO:0007669"/>
    <property type="project" value="UniProtKB-KW"/>
</dbReference>
<comment type="similarity">
    <text evidence="1">Belongs to the sigma-70 factor family. ECF subfamily.</text>
</comment>
<keyword evidence="3" id="KW-0731">Sigma factor</keyword>
<reference evidence="6 7" key="1">
    <citation type="submission" date="2020-07" db="EMBL/GenBank/DDBJ databases">
        <title>Roseicoccus Jingziensis gen. nov., sp. nov., isolated from coastal seawater.</title>
        <authorList>
            <person name="Feng X."/>
        </authorList>
    </citation>
    <scope>NUCLEOTIDE SEQUENCE [LARGE SCALE GENOMIC DNA]</scope>
    <source>
        <strain evidence="6 7">N1E253</strain>
    </source>
</reference>
<dbReference type="AlphaFoldDB" id="A0A851GS44"/>
<keyword evidence="4" id="KW-0804">Transcription</keyword>
<evidence type="ECO:0000256" key="1">
    <source>
        <dbReference type="ARBA" id="ARBA00010641"/>
    </source>
</evidence>
<evidence type="ECO:0000313" key="6">
    <source>
        <dbReference type="EMBL" id="NWK57600.1"/>
    </source>
</evidence>
<evidence type="ECO:0000313" key="7">
    <source>
        <dbReference type="Proteomes" id="UP000557872"/>
    </source>
</evidence>
<evidence type="ECO:0000256" key="3">
    <source>
        <dbReference type="ARBA" id="ARBA00023082"/>
    </source>
</evidence>
<dbReference type="Proteomes" id="UP000557872">
    <property type="component" value="Unassembled WGS sequence"/>
</dbReference>
<dbReference type="SUPFAM" id="SSF88659">
    <property type="entry name" value="Sigma3 and sigma4 domains of RNA polymerase sigma factors"/>
    <property type="match status" value="1"/>
</dbReference>
<dbReference type="InterPro" id="IPR013325">
    <property type="entry name" value="RNA_pol_sigma_r2"/>
</dbReference>
<dbReference type="NCBIfam" id="TIGR02937">
    <property type="entry name" value="sigma70-ECF"/>
    <property type="match status" value="1"/>
</dbReference>
<dbReference type="RefSeq" id="WP_178934878.1">
    <property type="nucleotide sequence ID" value="NZ_JACBAZ010000016.1"/>
</dbReference>
<proteinExistence type="inferred from homology"/>
<dbReference type="Gene3D" id="1.10.10.10">
    <property type="entry name" value="Winged helix-like DNA-binding domain superfamily/Winged helix DNA-binding domain"/>
    <property type="match status" value="1"/>
</dbReference>
<dbReference type="EMBL" id="JACBAZ010000016">
    <property type="protein sequence ID" value="NWK57600.1"/>
    <property type="molecule type" value="Genomic_DNA"/>
</dbReference>
<dbReference type="InterPro" id="IPR014284">
    <property type="entry name" value="RNA_pol_sigma-70_dom"/>
</dbReference>
<dbReference type="GO" id="GO:0006352">
    <property type="term" value="P:DNA-templated transcription initiation"/>
    <property type="evidence" value="ECO:0007669"/>
    <property type="project" value="InterPro"/>
</dbReference>
<dbReference type="InterPro" id="IPR013324">
    <property type="entry name" value="RNA_pol_sigma_r3/r4-like"/>
</dbReference>
<gene>
    <name evidence="6" type="ORF">HW115_18420</name>
</gene>
<keyword evidence="7" id="KW-1185">Reference proteome</keyword>
<dbReference type="Gene3D" id="1.10.1740.10">
    <property type="match status" value="1"/>
</dbReference>
<dbReference type="SUPFAM" id="SSF88946">
    <property type="entry name" value="Sigma2 domain of RNA polymerase sigma factors"/>
    <property type="match status" value="1"/>
</dbReference>